<evidence type="ECO:0000256" key="3">
    <source>
        <dbReference type="ARBA" id="ARBA00022777"/>
    </source>
</evidence>
<dbReference type="GO" id="GO:0016773">
    <property type="term" value="F:phosphotransferase activity, alcohol group as acceptor"/>
    <property type="evidence" value="ECO:0007669"/>
    <property type="project" value="InterPro"/>
</dbReference>
<feature type="domain" description="Carbohydrate kinase FGGY C-terminal" evidence="6">
    <location>
        <begin position="256"/>
        <end position="446"/>
    </location>
</feature>
<evidence type="ECO:0000313" key="7">
    <source>
        <dbReference type="EMBL" id="SHJ94053.1"/>
    </source>
</evidence>
<dbReference type="InterPro" id="IPR018483">
    <property type="entry name" value="Carb_kinase_FGGY_CS"/>
</dbReference>
<dbReference type="SUPFAM" id="SSF53067">
    <property type="entry name" value="Actin-like ATPase domain"/>
    <property type="match status" value="2"/>
</dbReference>
<keyword evidence="2 4" id="KW-0808">Transferase</keyword>
<dbReference type="PROSITE" id="PS00445">
    <property type="entry name" value="FGGY_KINASES_2"/>
    <property type="match status" value="1"/>
</dbReference>
<evidence type="ECO:0000259" key="5">
    <source>
        <dbReference type="Pfam" id="PF00370"/>
    </source>
</evidence>
<name>A0A1M6NEH1_9BACL</name>
<gene>
    <name evidence="7" type="ORF">SAMN05443507_10616</name>
</gene>
<keyword evidence="3 4" id="KW-0418">Kinase</keyword>
<dbReference type="GO" id="GO:0005975">
    <property type="term" value="P:carbohydrate metabolic process"/>
    <property type="evidence" value="ECO:0007669"/>
    <property type="project" value="InterPro"/>
</dbReference>
<dbReference type="InterPro" id="IPR043129">
    <property type="entry name" value="ATPase_NBD"/>
</dbReference>
<evidence type="ECO:0000256" key="2">
    <source>
        <dbReference type="ARBA" id="ARBA00022679"/>
    </source>
</evidence>
<evidence type="ECO:0000259" key="6">
    <source>
        <dbReference type="Pfam" id="PF02782"/>
    </source>
</evidence>
<dbReference type="InterPro" id="IPR018485">
    <property type="entry name" value="FGGY_C"/>
</dbReference>
<comment type="similarity">
    <text evidence="1 4">Belongs to the FGGY kinase family.</text>
</comment>
<proteinExistence type="inferred from homology"/>
<feature type="domain" description="Carbohydrate kinase FGGY N-terminal" evidence="5">
    <location>
        <begin position="5"/>
        <end position="247"/>
    </location>
</feature>
<evidence type="ECO:0000256" key="4">
    <source>
        <dbReference type="RuleBase" id="RU003733"/>
    </source>
</evidence>
<dbReference type="Pfam" id="PF02782">
    <property type="entry name" value="FGGY_C"/>
    <property type="match status" value="1"/>
</dbReference>
<keyword evidence="8" id="KW-1185">Reference proteome</keyword>
<organism evidence="7 8">
    <name type="scientific">Alicyclobacillus tolerans</name>
    <dbReference type="NCBI Taxonomy" id="90970"/>
    <lineage>
        <taxon>Bacteria</taxon>
        <taxon>Bacillati</taxon>
        <taxon>Bacillota</taxon>
        <taxon>Bacilli</taxon>
        <taxon>Bacillales</taxon>
        <taxon>Alicyclobacillaceae</taxon>
        <taxon>Alicyclobacillus</taxon>
    </lineage>
</organism>
<dbReference type="Proteomes" id="UP000184016">
    <property type="component" value="Unassembled WGS sequence"/>
</dbReference>
<reference evidence="8" key="1">
    <citation type="submission" date="2016-11" db="EMBL/GenBank/DDBJ databases">
        <authorList>
            <person name="Varghese N."/>
            <person name="Submissions S."/>
        </authorList>
    </citation>
    <scope>NUCLEOTIDE SEQUENCE [LARGE SCALE GENOMIC DNA]</scope>
    <source>
        <strain evidence="8">USBA-503</strain>
    </source>
</reference>
<dbReference type="Pfam" id="PF00370">
    <property type="entry name" value="FGGY_N"/>
    <property type="match status" value="1"/>
</dbReference>
<dbReference type="InterPro" id="IPR000577">
    <property type="entry name" value="Carb_kinase_FGGY"/>
</dbReference>
<dbReference type="RefSeq" id="WP_072873383.1">
    <property type="nucleotide sequence ID" value="NZ_FRAF01000006.1"/>
</dbReference>
<dbReference type="CDD" id="cd07770">
    <property type="entry name" value="ASKHA_NBD_FGGY_GntK"/>
    <property type="match status" value="1"/>
</dbReference>
<dbReference type="EMBL" id="FRAF01000006">
    <property type="protein sequence ID" value="SHJ94053.1"/>
    <property type="molecule type" value="Genomic_DNA"/>
</dbReference>
<dbReference type="InterPro" id="IPR050406">
    <property type="entry name" value="FGGY_Carb_Kinase"/>
</dbReference>
<protein>
    <submittedName>
        <fullName evidence="7">Gluconate kinase, FGGY family</fullName>
    </submittedName>
</protein>
<dbReference type="AlphaFoldDB" id="A0A1M6NEH1"/>
<dbReference type="InterPro" id="IPR018484">
    <property type="entry name" value="FGGY_N"/>
</dbReference>
<dbReference type="GO" id="GO:0016301">
    <property type="term" value="F:kinase activity"/>
    <property type="evidence" value="ECO:0007669"/>
    <property type="project" value="UniProtKB-KW"/>
</dbReference>
<evidence type="ECO:0000313" key="8">
    <source>
        <dbReference type="Proteomes" id="UP000184016"/>
    </source>
</evidence>
<dbReference type="PANTHER" id="PTHR43095:SF2">
    <property type="entry name" value="GLUCONOKINASE"/>
    <property type="match status" value="1"/>
</dbReference>
<dbReference type="Gene3D" id="3.30.420.40">
    <property type="match status" value="2"/>
</dbReference>
<evidence type="ECO:0000256" key="1">
    <source>
        <dbReference type="ARBA" id="ARBA00009156"/>
    </source>
</evidence>
<accession>A0A1M6NEH1</accession>
<dbReference type="PIRSF" id="PIRSF000538">
    <property type="entry name" value="GlpK"/>
    <property type="match status" value="1"/>
</dbReference>
<sequence length="498" mass="55077">MTHCVIGVDLGTTSVKANLFHENGQMLQLFSHTVKTHHEEDGSAKQCPQEVARATGKVLVEAAQFAKKSGFSVRLVGISAAMHSLLVVNQAGEPLTYASIWMDARPNEEAMQLRRQPIGKTLYEATGTPLHAMSPLAKLLWMRRQSSPFLNQHNRYVSLKEFVWYQWFGEWVVDESMAGASGMYNLHIRDWDPLALSLAGIQRDQLSSIVPTKKLYQGVINSELKLAGLSDTLFNIGASDGVLANLGVGALDEESMVITMGTSCAVRLTAHKPIFDFQHQPFTYVLNDERYVVGGPSNSGGVIVDWILQQFLGSSVSEDNDMWKILLQEASQVDSGNLTFLPYVAGERAPLWNADWSGAWLGLRLEHQRSHLLRAALEGIVFNAFWIAGGLRKAGAQPKRLILSGKLLQNAFMSQLCADIFQLPVISCHVGDASARGAAKLAMLAAGDIQYHQISEGLPFEFTFPNKKKQVEYAEKYERFRSYCQLLESNLSASSSRV</sequence>
<dbReference type="PANTHER" id="PTHR43095">
    <property type="entry name" value="SUGAR KINASE"/>
    <property type="match status" value="1"/>
</dbReference>
<dbReference type="STRING" id="1830138.SAMN05443507_10616"/>